<dbReference type="AlphaFoldDB" id="A0A1E5TE76"/>
<comment type="caution">
    <text evidence="1">The sequence shown here is derived from an EMBL/GenBank/DDBJ whole genome shotgun (WGS) entry which is preliminary data.</text>
</comment>
<dbReference type="EMBL" id="MDJD01000007">
    <property type="protein sequence ID" value="OEK09686.1"/>
    <property type="molecule type" value="Genomic_DNA"/>
</dbReference>
<organism evidence="1 2">
    <name type="scientific">Flavivirga aquatica</name>
    <dbReference type="NCBI Taxonomy" id="1849968"/>
    <lineage>
        <taxon>Bacteria</taxon>
        <taxon>Pseudomonadati</taxon>
        <taxon>Bacteroidota</taxon>
        <taxon>Flavobacteriia</taxon>
        <taxon>Flavobacteriales</taxon>
        <taxon>Flavobacteriaceae</taxon>
        <taxon>Flavivirga</taxon>
    </lineage>
</organism>
<reference evidence="1 2" key="1">
    <citation type="submission" date="2016-05" db="EMBL/GenBank/DDBJ databases">
        <title>Draft Genome Sequence of Algibacter sp. Strain SK-16 Isolated from the Surface Water of Aburatsubo Inlet.</title>
        <authorList>
            <person name="Wong S.-K."/>
            <person name="Yoshizawa S."/>
            <person name="Nakajima Y."/>
            <person name="Ogura Y."/>
            <person name="Tetsuya H."/>
            <person name="Hamasaki K."/>
        </authorList>
    </citation>
    <scope>NUCLEOTIDE SEQUENCE [LARGE SCALE GENOMIC DNA]</scope>
    <source>
        <strain evidence="1 2">SK-16</strain>
    </source>
</reference>
<accession>A0A1E5TE76</accession>
<gene>
    <name evidence="1" type="ORF">A8C32_13375</name>
</gene>
<dbReference type="STRING" id="1849968.A8C32_13375"/>
<proteinExistence type="predicted"/>
<name>A0A1E5TE76_9FLAO</name>
<evidence type="ECO:0000313" key="2">
    <source>
        <dbReference type="Proteomes" id="UP000095713"/>
    </source>
</evidence>
<dbReference type="Proteomes" id="UP000095713">
    <property type="component" value="Unassembled WGS sequence"/>
</dbReference>
<protein>
    <submittedName>
        <fullName evidence="1">Uncharacterized protein</fullName>
    </submittedName>
</protein>
<sequence length="188" mass="20802">MTKDEFLVYPIVNSKIAEILNTKGEYLLNDEEISVLMNNQNSKNKNRDPIDLKSGVLANNGQFTVTYHAGWRSGGTSINDTDFLYSELKSFLTIGDTYLPYPCSFFASPDSKSTFHKSAFEAVANLGVRKVVSFRSFNVGVSSLNEVPYFSYYNGSYNSLSYARGHITDTFIFPVSGGAVTITGSVNF</sequence>
<evidence type="ECO:0000313" key="1">
    <source>
        <dbReference type="EMBL" id="OEK09686.1"/>
    </source>
</evidence>
<keyword evidence="2" id="KW-1185">Reference proteome</keyword>
<dbReference type="RefSeq" id="WP_069829120.1">
    <property type="nucleotide sequence ID" value="NZ_MDJD01000007.1"/>
</dbReference>